<keyword evidence="2" id="KW-0808">Transferase</keyword>
<organism evidence="2 3">
    <name type="scientific">Lipingzhangella rawalii</name>
    <dbReference type="NCBI Taxonomy" id="2055835"/>
    <lineage>
        <taxon>Bacteria</taxon>
        <taxon>Bacillati</taxon>
        <taxon>Actinomycetota</taxon>
        <taxon>Actinomycetes</taxon>
        <taxon>Streptosporangiales</taxon>
        <taxon>Nocardiopsidaceae</taxon>
        <taxon>Lipingzhangella</taxon>
    </lineage>
</organism>
<dbReference type="InterPro" id="IPR016181">
    <property type="entry name" value="Acyl_CoA_acyltransferase"/>
</dbReference>
<dbReference type="PANTHER" id="PTHR39173:SF1">
    <property type="entry name" value="ACETYLTRANSFERASE"/>
    <property type="match status" value="1"/>
</dbReference>
<feature type="domain" description="N-acetyltransferase" evidence="1">
    <location>
        <begin position="38"/>
        <end position="173"/>
    </location>
</feature>
<dbReference type="EMBL" id="JAVLVT010000005">
    <property type="protein sequence ID" value="MDS1271332.1"/>
    <property type="molecule type" value="Genomic_DNA"/>
</dbReference>
<dbReference type="EC" id="2.3.1.-" evidence="2"/>
<evidence type="ECO:0000259" key="1">
    <source>
        <dbReference type="PROSITE" id="PS51186"/>
    </source>
</evidence>
<keyword evidence="3" id="KW-1185">Reference proteome</keyword>
<dbReference type="CDD" id="cd04301">
    <property type="entry name" value="NAT_SF"/>
    <property type="match status" value="1"/>
</dbReference>
<dbReference type="Pfam" id="PF13302">
    <property type="entry name" value="Acetyltransf_3"/>
    <property type="match status" value="1"/>
</dbReference>
<proteinExistence type="predicted"/>
<comment type="caution">
    <text evidence="2">The sequence shown here is derived from an EMBL/GenBank/DDBJ whole genome shotgun (WGS) entry which is preliminary data.</text>
</comment>
<dbReference type="GO" id="GO:0016746">
    <property type="term" value="F:acyltransferase activity"/>
    <property type="evidence" value="ECO:0007669"/>
    <property type="project" value="UniProtKB-KW"/>
</dbReference>
<evidence type="ECO:0000313" key="3">
    <source>
        <dbReference type="Proteomes" id="UP001250214"/>
    </source>
</evidence>
<dbReference type="PROSITE" id="PS51186">
    <property type="entry name" value="GNAT"/>
    <property type="match status" value="1"/>
</dbReference>
<reference evidence="3" key="1">
    <citation type="submission" date="2023-07" db="EMBL/GenBank/DDBJ databases">
        <title>Novel species in the genus Lipingzhangella isolated from Sambhar Salt Lake.</title>
        <authorList>
            <person name="Jiya N."/>
            <person name="Kajale S."/>
            <person name="Sharma A."/>
        </authorList>
    </citation>
    <scope>NUCLEOTIDE SEQUENCE [LARGE SCALE GENOMIC DNA]</scope>
    <source>
        <strain evidence="3">LS1_29</strain>
    </source>
</reference>
<dbReference type="Proteomes" id="UP001250214">
    <property type="component" value="Unassembled WGS sequence"/>
</dbReference>
<keyword evidence="2" id="KW-0012">Acyltransferase</keyword>
<sequence length="176" mass="19145">MPHLVYPDVRYRDSFLAALGEPDPLAAGAPFRPDSDRVDIPLARIRSDFAGYVAQRHAEAHEPPWPGAVTATALWWVEGEEYLGRVSIRHELSDALRSHGGHLGYEVRPSARGRGHATAMLRAALPWAAKLGIDPALMTCDVINVASRRVIEKSGGSLVDEDGETCWYHLPTGASG</sequence>
<name>A0ABU2H7Q3_9ACTN</name>
<dbReference type="InterPro" id="IPR000182">
    <property type="entry name" value="GNAT_dom"/>
</dbReference>
<dbReference type="SUPFAM" id="SSF55729">
    <property type="entry name" value="Acyl-CoA N-acyltransferases (Nat)"/>
    <property type="match status" value="1"/>
</dbReference>
<evidence type="ECO:0000313" key="2">
    <source>
        <dbReference type="EMBL" id="MDS1271332.1"/>
    </source>
</evidence>
<dbReference type="Gene3D" id="3.40.630.30">
    <property type="match status" value="1"/>
</dbReference>
<dbReference type="RefSeq" id="WP_310912857.1">
    <property type="nucleotide sequence ID" value="NZ_JAVLVT010000005.1"/>
</dbReference>
<protein>
    <submittedName>
        <fullName evidence="2">GNAT family N-acetyltransferase</fullName>
        <ecNumber evidence="2">2.3.1.-</ecNumber>
    </submittedName>
</protein>
<gene>
    <name evidence="2" type="ORF">RIF23_13600</name>
</gene>
<dbReference type="PANTHER" id="PTHR39173">
    <property type="entry name" value="ACETYLTRANSFERASE"/>
    <property type="match status" value="1"/>
</dbReference>
<accession>A0ABU2H7Q3</accession>